<evidence type="ECO:0000313" key="3">
    <source>
        <dbReference type="EMBL" id="KAK8963929.1"/>
    </source>
</evidence>
<gene>
    <name evidence="3" type="ORF">KSP40_PGU014216</name>
</gene>
<proteinExistence type="predicted"/>
<evidence type="ECO:0000256" key="1">
    <source>
        <dbReference type="SAM" id="MobiDB-lite"/>
    </source>
</evidence>
<comment type="caution">
    <text evidence="3">The sequence shown here is derived from an EMBL/GenBank/DDBJ whole genome shotgun (WGS) entry which is preliminary data.</text>
</comment>
<feature type="domain" description="At5g58720/SDE5-like UBA-like" evidence="2">
    <location>
        <begin position="40"/>
        <end position="80"/>
    </location>
</feature>
<dbReference type="InterPro" id="IPR056254">
    <property type="entry name" value="At5g58720/SDE5-like_UBA-like"/>
</dbReference>
<keyword evidence="4" id="KW-1185">Reference proteome</keyword>
<sequence>MPSRALLLPDTDAKPSRFRHKSLKSLVGDVREIEETEDPGKRSLHWLNSVFPLLSLIQIDSAYQESGGDAYKADDILGAELVDPEESPLSSESNMDMGGGGGGGGGSQGMFKVSCCFFIAAIFNFDHVWLFVYASEGNLEPYDLINGRNIWHNQSSYLA</sequence>
<protein>
    <recommendedName>
        <fullName evidence="2">At5g58720/SDE5-like UBA-like domain-containing protein</fullName>
    </recommendedName>
</protein>
<evidence type="ECO:0000313" key="4">
    <source>
        <dbReference type="Proteomes" id="UP001412067"/>
    </source>
</evidence>
<reference evidence="3 4" key="1">
    <citation type="journal article" date="2022" name="Nat. Plants">
        <title>Genomes of leafy and leafless Platanthera orchids illuminate the evolution of mycoheterotrophy.</title>
        <authorList>
            <person name="Li M.H."/>
            <person name="Liu K.W."/>
            <person name="Li Z."/>
            <person name="Lu H.C."/>
            <person name="Ye Q.L."/>
            <person name="Zhang D."/>
            <person name="Wang J.Y."/>
            <person name="Li Y.F."/>
            <person name="Zhong Z.M."/>
            <person name="Liu X."/>
            <person name="Yu X."/>
            <person name="Liu D.K."/>
            <person name="Tu X.D."/>
            <person name="Liu B."/>
            <person name="Hao Y."/>
            <person name="Liao X.Y."/>
            <person name="Jiang Y.T."/>
            <person name="Sun W.H."/>
            <person name="Chen J."/>
            <person name="Chen Y.Q."/>
            <person name="Ai Y."/>
            <person name="Zhai J.W."/>
            <person name="Wu S.S."/>
            <person name="Zhou Z."/>
            <person name="Hsiao Y.Y."/>
            <person name="Wu W.L."/>
            <person name="Chen Y.Y."/>
            <person name="Lin Y.F."/>
            <person name="Hsu J.L."/>
            <person name="Li C.Y."/>
            <person name="Wang Z.W."/>
            <person name="Zhao X."/>
            <person name="Zhong W.Y."/>
            <person name="Ma X.K."/>
            <person name="Ma L."/>
            <person name="Huang J."/>
            <person name="Chen G.Z."/>
            <person name="Huang M.Z."/>
            <person name="Huang L."/>
            <person name="Peng D.H."/>
            <person name="Luo Y.B."/>
            <person name="Zou S.Q."/>
            <person name="Chen S.P."/>
            <person name="Lan S."/>
            <person name="Tsai W.C."/>
            <person name="Van de Peer Y."/>
            <person name="Liu Z.J."/>
        </authorList>
    </citation>
    <scope>NUCLEOTIDE SEQUENCE [LARGE SCALE GENOMIC DNA]</scope>
    <source>
        <strain evidence="3">Lor288</strain>
    </source>
</reference>
<dbReference type="EMBL" id="JBBWWR010000007">
    <property type="protein sequence ID" value="KAK8963929.1"/>
    <property type="molecule type" value="Genomic_DNA"/>
</dbReference>
<feature type="region of interest" description="Disordered" evidence="1">
    <location>
        <begin position="84"/>
        <end position="103"/>
    </location>
</feature>
<evidence type="ECO:0000259" key="2">
    <source>
        <dbReference type="Pfam" id="PF24767"/>
    </source>
</evidence>
<dbReference type="Pfam" id="PF24767">
    <property type="entry name" value="UBA_At5g58720"/>
    <property type="match status" value="1"/>
</dbReference>
<name>A0ABR2MIE9_9ASPA</name>
<dbReference type="Proteomes" id="UP001412067">
    <property type="component" value="Unassembled WGS sequence"/>
</dbReference>
<organism evidence="3 4">
    <name type="scientific">Platanthera guangdongensis</name>
    <dbReference type="NCBI Taxonomy" id="2320717"/>
    <lineage>
        <taxon>Eukaryota</taxon>
        <taxon>Viridiplantae</taxon>
        <taxon>Streptophyta</taxon>
        <taxon>Embryophyta</taxon>
        <taxon>Tracheophyta</taxon>
        <taxon>Spermatophyta</taxon>
        <taxon>Magnoliopsida</taxon>
        <taxon>Liliopsida</taxon>
        <taxon>Asparagales</taxon>
        <taxon>Orchidaceae</taxon>
        <taxon>Orchidoideae</taxon>
        <taxon>Orchideae</taxon>
        <taxon>Orchidinae</taxon>
        <taxon>Platanthera</taxon>
    </lineage>
</organism>
<accession>A0ABR2MIE9</accession>